<name>V4BEG6_LOTGI</name>
<evidence type="ECO:0000313" key="2">
    <source>
        <dbReference type="EMBL" id="ESP04177.1"/>
    </source>
</evidence>
<sequence>MYAKMYRSLLVCAGLLIDCCYLYQPFNGLLLNGLLLNGLLLNGLLLNGLLLNDYYILVNVLDDYILIHIFLKYRILIRIFLNDNFAFRRNCKQSTLGNENSQPRYCNHANDAGRLEDFTIKTYHMDPTIFYSYGSLCYQHTGKFPPNTTEVNCATESSGRYLEIAKLKVNTSPLELCEVEVYGFEIPSQMTGVGYCENKESRMAGINMKMDTTTAIECARECDHEPSCLAFNYEHVSTNNNCILLTQIGPINYDIGVS</sequence>
<accession>V4BEG6</accession>
<dbReference type="AlphaFoldDB" id="V4BEG6"/>
<dbReference type="Gene3D" id="3.50.4.10">
    <property type="entry name" value="Hepatocyte Growth Factor"/>
    <property type="match status" value="1"/>
</dbReference>
<dbReference type="PROSITE" id="PS50948">
    <property type="entry name" value="PAN"/>
    <property type="match status" value="1"/>
</dbReference>
<evidence type="ECO:0000313" key="3">
    <source>
        <dbReference type="Proteomes" id="UP000030746"/>
    </source>
</evidence>
<protein>
    <recommendedName>
        <fullName evidence="1">Apple domain-containing protein</fullName>
    </recommendedName>
</protein>
<reference evidence="2 3" key="1">
    <citation type="journal article" date="2013" name="Nature">
        <title>Insights into bilaterian evolution from three spiralian genomes.</title>
        <authorList>
            <person name="Simakov O."/>
            <person name="Marletaz F."/>
            <person name="Cho S.J."/>
            <person name="Edsinger-Gonzales E."/>
            <person name="Havlak P."/>
            <person name="Hellsten U."/>
            <person name="Kuo D.H."/>
            <person name="Larsson T."/>
            <person name="Lv J."/>
            <person name="Arendt D."/>
            <person name="Savage R."/>
            <person name="Osoegawa K."/>
            <person name="de Jong P."/>
            <person name="Grimwood J."/>
            <person name="Chapman J.A."/>
            <person name="Shapiro H."/>
            <person name="Aerts A."/>
            <person name="Otillar R.P."/>
            <person name="Terry A.Y."/>
            <person name="Boore J.L."/>
            <person name="Grigoriev I.V."/>
            <person name="Lindberg D.R."/>
            <person name="Seaver E.C."/>
            <person name="Weisblat D.A."/>
            <person name="Putnam N.H."/>
            <person name="Rokhsar D.S."/>
        </authorList>
    </citation>
    <scope>NUCLEOTIDE SEQUENCE [LARGE SCALE GENOMIC DNA]</scope>
</reference>
<dbReference type="HOGENOM" id="CLU_1078843_0_0_1"/>
<dbReference type="KEGG" id="lgi:LOTGIDRAFT_171010"/>
<proteinExistence type="predicted"/>
<evidence type="ECO:0000259" key="1">
    <source>
        <dbReference type="PROSITE" id="PS50948"/>
    </source>
</evidence>
<dbReference type="InterPro" id="IPR008979">
    <property type="entry name" value="Galactose-bd-like_sf"/>
</dbReference>
<dbReference type="Proteomes" id="UP000030746">
    <property type="component" value="Unassembled WGS sequence"/>
</dbReference>
<gene>
    <name evidence="2" type="ORF">LOTGIDRAFT_171010</name>
</gene>
<dbReference type="InterPro" id="IPR003609">
    <property type="entry name" value="Pan_app"/>
</dbReference>
<dbReference type="SUPFAM" id="SSF49785">
    <property type="entry name" value="Galactose-binding domain-like"/>
    <property type="match status" value="1"/>
</dbReference>
<dbReference type="CTD" id="20241621"/>
<dbReference type="EMBL" id="KB199861">
    <property type="protein sequence ID" value="ESP04177.1"/>
    <property type="molecule type" value="Genomic_DNA"/>
</dbReference>
<keyword evidence="3" id="KW-1185">Reference proteome</keyword>
<dbReference type="GeneID" id="20241621"/>
<organism evidence="2 3">
    <name type="scientific">Lottia gigantea</name>
    <name type="common">Giant owl limpet</name>
    <dbReference type="NCBI Taxonomy" id="225164"/>
    <lineage>
        <taxon>Eukaryota</taxon>
        <taxon>Metazoa</taxon>
        <taxon>Spiralia</taxon>
        <taxon>Lophotrochozoa</taxon>
        <taxon>Mollusca</taxon>
        <taxon>Gastropoda</taxon>
        <taxon>Patellogastropoda</taxon>
        <taxon>Lottioidea</taxon>
        <taxon>Lottiidae</taxon>
        <taxon>Lottia</taxon>
    </lineage>
</organism>
<dbReference type="RefSeq" id="XP_009045123.1">
    <property type="nucleotide sequence ID" value="XM_009046875.1"/>
</dbReference>
<dbReference type="Gene3D" id="2.60.120.260">
    <property type="entry name" value="Galactose-binding domain-like"/>
    <property type="match status" value="1"/>
</dbReference>
<feature type="domain" description="Apple" evidence="1">
    <location>
        <begin position="196"/>
        <end position="258"/>
    </location>
</feature>
<dbReference type="Pfam" id="PF00024">
    <property type="entry name" value="PAN_1"/>
    <property type="match status" value="1"/>
</dbReference>